<feature type="domain" description="PPIase FKBP-type" evidence="7">
    <location>
        <begin position="95"/>
        <end position="183"/>
    </location>
</feature>
<dbReference type="Proteomes" id="UP000226437">
    <property type="component" value="Unassembled WGS sequence"/>
</dbReference>
<evidence type="ECO:0000259" key="7">
    <source>
        <dbReference type="PROSITE" id="PS50059"/>
    </source>
</evidence>
<comment type="catalytic activity">
    <reaction evidence="1 5 6">
        <text>[protein]-peptidylproline (omega=180) = [protein]-peptidylproline (omega=0)</text>
        <dbReference type="Rhea" id="RHEA:16237"/>
        <dbReference type="Rhea" id="RHEA-COMP:10747"/>
        <dbReference type="Rhea" id="RHEA-COMP:10748"/>
        <dbReference type="ChEBI" id="CHEBI:83833"/>
        <dbReference type="ChEBI" id="CHEBI:83834"/>
        <dbReference type="EC" id="5.2.1.8"/>
    </reaction>
</comment>
<keyword evidence="4 5" id="KW-0413">Isomerase</keyword>
<comment type="similarity">
    <text evidence="2 6">Belongs to the FKBP-type PPIase family.</text>
</comment>
<dbReference type="AlphaFoldDB" id="A0A2G0CCM8"/>
<keyword evidence="9" id="KW-1185">Reference proteome</keyword>
<protein>
    <recommendedName>
        <fullName evidence="6">Peptidyl-prolyl cis-trans isomerase</fullName>
        <ecNumber evidence="6">5.2.1.8</ecNumber>
    </recommendedName>
</protein>
<dbReference type="SUPFAM" id="SSF54534">
    <property type="entry name" value="FKBP-like"/>
    <property type="match status" value="1"/>
</dbReference>
<evidence type="ECO:0000256" key="5">
    <source>
        <dbReference type="PROSITE-ProRule" id="PRU00277"/>
    </source>
</evidence>
<dbReference type="InterPro" id="IPR046357">
    <property type="entry name" value="PPIase_dom_sf"/>
</dbReference>
<proteinExistence type="inferred from homology"/>
<dbReference type="Pfam" id="PF00254">
    <property type="entry name" value="FKBP_C"/>
    <property type="match status" value="1"/>
</dbReference>
<name>A0A2G0CCM8_9BACT</name>
<dbReference type="PANTHER" id="PTHR43811:SF19">
    <property type="entry name" value="39 KDA FK506-BINDING NUCLEAR PROTEIN"/>
    <property type="match status" value="1"/>
</dbReference>
<evidence type="ECO:0000256" key="2">
    <source>
        <dbReference type="ARBA" id="ARBA00006577"/>
    </source>
</evidence>
<dbReference type="GO" id="GO:0003755">
    <property type="term" value="F:peptidyl-prolyl cis-trans isomerase activity"/>
    <property type="evidence" value="ECO:0007669"/>
    <property type="project" value="UniProtKB-UniRule"/>
</dbReference>
<dbReference type="EC" id="5.2.1.8" evidence="6"/>
<comment type="caution">
    <text evidence="8">The sequence shown here is derived from an EMBL/GenBank/DDBJ whole genome shotgun (WGS) entry which is preliminary data.</text>
</comment>
<evidence type="ECO:0000313" key="8">
    <source>
        <dbReference type="EMBL" id="PHK97733.1"/>
    </source>
</evidence>
<dbReference type="OrthoDB" id="669809at2"/>
<sequence length="184" mass="19445">MSAGPSFSHGPCASFALPKISDMSFRIFLPFLCFTVLASGCLKDDDPITPSVCEEGLISVDAYAAADTFTYTELDDTGLLYHISAPGSTEKPTVNSGVTVNYVGAVTNGRVFDRSANGPVSFPLSNLIEGWKLGLPLIGRGGKIRLLIPSELGYGSRGSCSFGQCSICPDSDLVFDIELVDFNG</sequence>
<dbReference type="PANTHER" id="PTHR43811">
    <property type="entry name" value="FKBP-TYPE PEPTIDYL-PROLYL CIS-TRANS ISOMERASE FKPA"/>
    <property type="match status" value="1"/>
</dbReference>
<dbReference type="InterPro" id="IPR001179">
    <property type="entry name" value="PPIase_FKBP_dom"/>
</dbReference>
<accession>A0A2G0CCM8</accession>
<evidence type="ECO:0000256" key="3">
    <source>
        <dbReference type="ARBA" id="ARBA00023110"/>
    </source>
</evidence>
<evidence type="ECO:0000256" key="6">
    <source>
        <dbReference type="RuleBase" id="RU003915"/>
    </source>
</evidence>
<dbReference type="PROSITE" id="PS50059">
    <property type="entry name" value="FKBP_PPIASE"/>
    <property type="match status" value="1"/>
</dbReference>
<reference evidence="8 9" key="1">
    <citation type="submission" date="2017-10" db="EMBL/GenBank/DDBJ databases">
        <title>The draft genome sequence of Lewinella marina KCTC 32374.</title>
        <authorList>
            <person name="Wang K."/>
        </authorList>
    </citation>
    <scope>NUCLEOTIDE SEQUENCE [LARGE SCALE GENOMIC DNA]</scope>
    <source>
        <strain evidence="8 9">MKG-38</strain>
    </source>
</reference>
<evidence type="ECO:0000313" key="9">
    <source>
        <dbReference type="Proteomes" id="UP000226437"/>
    </source>
</evidence>
<organism evidence="8 9">
    <name type="scientific">Neolewinella marina</name>
    <dbReference type="NCBI Taxonomy" id="438751"/>
    <lineage>
        <taxon>Bacteria</taxon>
        <taxon>Pseudomonadati</taxon>
        <taxon>Bacteroidota</taxon>
        <taxon>Saprospiria</taxon>
        <taxon>Saprospirales</taxon>
        <taxon>Lewinellaceae</taxon>
        <taxon>Neolewinella</taxon>
    </lineage>
</organism>
<evidence type="ECO:0000256" key="1">
    <source>
        <dbReference type="ARBA" id="ARBA00000971"/>
    </source>
</evidence>
<dbReference type="EMBL" id="PDLO01000007">
    <property type="protein sequence ID" value="PHK97733.1"/>
    <property type="molecule type" value="Genomic_DNA"/>
</dbReference>
<gene>
    <name evidence="8" type="ORF">CGL56_15010</name>
</gene>
<evidence type="ECO:0000256" key="4">
    <source>
        <dbReference type="ARBA" id="ARBA00023235"/>
    </source>
</evidence>
<keyword evidence="3 5" id="KW-0697">Rotamase</keyword>
<dbReference type="Gene3D" id="3.10.50.40">
    <property type="match status" value="1"/>
</dbReference>